<sequence>MKLFLTTFALSVFCISATLGESEVNTRSSCRINGERINEGETVGRRLDGCNNCFCSSYGFGCTLMACPWYEALDCEFEGQHYNHYDVIPSEDCGDCRCMNGNLACTNCPA</sequence>
<dbReference type="AlphaFoldDB" id="A0AAV2IE58"/>
<evidence type="ECO:0000313" key="3">
    <source>
        <dbReference type="Proteomes" id="UP001497497"/>
    </source>
</evidence>
<organism evidence="2 3">
    <name type="scientific">Lymnaea stagnalis</name>
    <name type="common">Great pond snail</name>
    <name type="synonym">Helix stagnalis</name>
    <dbReference type="NCBI Taxonomy" id="6523"/>
    <lineage>
        <taxon>Eukaryota</taxon>
        <taxon>Metazoa</taxon>
        <taxon>Spiralia</taxon>
        <taxon>Lophotrochozoa</taxon>
        <taxon>Mollusca</taxon>
        <taxon>Gastropoda</taxon>
        <taxon>Heterobranchia</taxon>
        <taxon>Euthyneura</taxon>
        <taxon>Panpulmonata</taxon>
        <taxon>Hygrophila</taxon>
        <taxon>Lymnaeoidea</taxon>
        <taxon>Lymnaeidae</taxon>
        <taxon>Lymnaea</taxon>
    </lineage>
</organism>
<protein>
    <submittedName>
        <fullName evidence="2">Uncharacterized protein</fullName>
    </submittedName>
</protein>
<dbReference type="EMBL" id="CAXITT010000684">
    <property type="protein sequence ID" value="CAL1545172.1"/>
    <property type="molecule type" value="Genomic_DNA"/>
</dbReference>
<accession>A0AAV2IE58</accession>
<evidence type="ECO:0000256" key="1">
    <source>
        <dbReference type="SAM" id="SignalP"/>
    </source>
</evidence>
<dbReference type="Proteomes" id="UP001497497">
    <property type="component" value="Unassembled WGS sequence"/>
</dbReference>
<comment type="caution">
    <text evidence="2">The sequence shown here is derived from an EMBL/GenBank/DDBJ whole genome shotgun (WGS) entry which is preliminary data.</text>
</comment>
<proteinExistence type="predicted"/>
<keyword evidence="3" id="KW-1185">Reference proteome</keyword>
<evidence type="ECO:0000313" key="2">
    <source>
        <dbReference type="EMBL" id="CAL1545172.1"/>
    </source>
</evidence>
<dbReference type="Gene3D" id="2.10.70.10">
    <property type="entry name" value="Complement Module, domain 1"/>
    <property type="match status" value="1"/>
</dbReference>
<keyword evidence="1" id="KW-0732">Signal</keyword>
<reference evidence="2 3" key="1">
    <citation type="submission" date="2024-04" db="EMBL/GenBank/DDBJ databases">
        <authorList>
            <consortium name="Genoscope - CEA"/>
            <person name="William W."/>
        </authorList>
    </citation>
    <scope>NUCLEOTIDE SEQUENCE [LARGE SCALE GENOMIC DNA]</scope>
</reference>
<name>A0AAV2IE58_LYMST</name>
<feature type="chain" id="PRO_5043494865" evidence="1">
    <location>
        <begin position="21"/>
        <end position="110"/>
    </location>
</feature>
<feature type="signal peptide" evidence="1">
    <location>
        <begin position="1"/>
        <end position="20"/>
    </location>
</feature>
<gene>
    <name evidence="2" type="ORF">GSLYS_00018655001</name>
</gene>
<dbReference type="SUPFAM" id="SSF57603">
    <property type="entry name" value="FnI-like domain"/>
    <property type="match status" value="1"/>
</dbReference>